<feature type="transmembrane region" description="Helical" evidence="7">
    <location>
        <begin position="1175"/>
        <end position="1193"/>
    </location>
</feature>
<dbReference type="InterPro" id="IPR011252">
    <property type="entry name" value="Fibrogen-bd_dom1"/>
</dbReference>
<keyword evidence="7" id="KW-1133">Transmembrane helix</keyword>
<dbReference type="CDD" id="cd00222">
    <property type="entry name" value="CollagenBindB"/>
    <property type="match status" value="9"/>
</dbReference>
<dbReference type="SUPFAM" id="SSF49478">
    <property type="entry name" value="Cna protein B-type domain"/>
    <property type="match status" value="9"/>
</dbReference>
<evidence type="ECO:0000256" key="7">
    <source>
        <dbReference type="SAM" id="Phobius"/>
    </source>
</evidence>
<evidence type="ECO:0000256" key="6">
    <source>
        <dbReference type="SAM" id="MobiDB-lite"/>
    </source>
</evidence>
<feature type="region of interest" description="Disordered" evidence="6">
    <location>
        <begin position="1140"/>
        <end position="1168"/>
    </location>
</feature>
<dbReference type="NCBIfam" id="TIGR01167">
    <property type="entry name" value="LPXTG_anchor"/>
    <property type="match status" value="1"/>
</dbReference>
<feature type="domain" description="Gram-positive cocci surface proteins LPxTG" evidence="9">
    <location>
        <begin position="1166"/>
        <end position="1199"/>
    </location>
</feature>
<organism evidence="10 11">
    <name type="scientific">Lactococcus fujiensis JCM 16395</name>
    <dbReference type="NCBI Taxonomy" id="1291764"/>
    <lineage>
        <taxon>Bacteria</taxon>
        <taxon>Bacillati</taxon>
        <taxon>Bacillota</taxon>
        <taxon>Bacilli</taxon>
        <taxon>Lactobacillales</taxon>
        <taxon>Streptococcaceae</taxon>
        <taxon>Lactococcus</taxon>
    </lineage>
</organism>
<comment type="subcellular location">
    <subcellularLocation>
        <location evidence="1">Secreted</location>
        <location evidence="1">Cell wall</location>
        <topology evidence="1">Peptidoglycan-anchor</topology>
    </subcellularLocation>
</comment>
<comment type="caution">
    <text evidence="10">The sequence shown here is derived from an EMBL/GenBank/DDBJ whole genome shotgun (WGS) entry which is preliminary data.</text>
</comment>
<accession>A0A2A5RK43</accession>
<evidence type="ECO:0000256" key="5">
    <source>
        <dbReference type="ARBA" id="ARBA00023088"/>
    </source>
</evidence>
<keyword evidence="4 8" id="KW-0732">Signal</keyword>
<evidence type="ECO:0000256" key="3">
    <source>
        <dbReference type="ARBA" id="ARBA00022525"/>
    </source>
</evidence>
<dbReference type="AlphaFoldDB" id="A0A2A5RK43"/>
<keyword evidence="11" id="KW-1185">Reference proteome</keyword>
<evidence type="ECO:0000313" key="11">
    <source>
        <dbReference type="Proteomes" id="UP000218181"/>
    </source>
</evidence>
<dbReference type="InterPro" id="IPR041171">
    <property type="entry name" value="SDR_Ig"/>
</dbReference>
<dbReference type="PROSITE" id="PS50847">
    <property type="entry name" value="GRAM_POS_ANCHORING"/>
    <property type="match status" value="1"/>
</dbReference>
<protein>
    <recommendedName>
        <fullName evidence="9">Gram-positive cocci surface proteins LPxTG domain-containing protein</fullName>
    </recommendedName>
</protein>
<keyword evidence="7" id="KW-0472">Membrane</keyword>
<dbReference type="SUPFAM" id="SSF49401">
    <property type="entry name" value="Bacterial adhesins"/>
    <property type="match status" value="2"/>
</dbReference>
<keyword evidence="2" id="KW-0134">Cell wall</keyword>
<keyword evidence="3" id="KW-0964">Secreted</keyword>
<evidence type="ECO:0000259" key="9">
    <source>
        <dbReference type="PROSITE" id="PS50847"/>
    </source>
</evidence>
<evidence type="ECO:0000256" key="2">
    <source>
        <dbReference type="ARBA" id="ARBA00022512"/>
    </source>
</evidence>
<dbReference type="InterPro" id="IPR008456">
    <property type="entry name" value="Collagen-bd_dom"/>
</dbReference>
<dbReference type="Pfam" id="PF05738">
    <property type="entry name" value="Cna_B"/>
    <property type="match status" value="9"/>
</dbReference>
<dbReference type="EMBL" id="JXJU01000008">
    <property type="protein sequence ID" value="PCR99510.1"/>
    <property type="molecule type" value="Genomic_DNA"/>
</dbReference>
<dbReference type="Pfam" id="PF17961">
    <property type="entry name" value="Big_8"/>
    <property type="match status" value="1"/>
</dbReference>
<evidence type="ECO:0000256" key="4">
    <source>
        <dbReference type="ARBA" id="ARBA00022729"/>
    </source>
</evidence>
<dbReference type="Proteomes" id="UP000218181">
    <property type="component" value="Unassembled WGS sequence"/>
</dbReference>
<feature type="region of interest" description="Disordered" evidence="6">
    <location>
        <begin position="779"/>
        <end position="798"/>
    </location>
</feature>
<evidence type="ECO:0000256" key="8">
    <source>
        <dbReference type="SAM" id="SignalP"/>
    </source>
</evidence>
<feature type="signal peptide" evidence="8">
    <location>
        <begin position="1"/>
        <end position="27"/>
    </location>
</feature>
<dbReference type="OrthoDB" id="1744455at2"/>
<proteinExistence type="predicted"/>
<keyword evidence="5" id="KW-0572">Peptidoglycan-anchor</keyword>
<dbReference type="GO" id="GO:0005518">
    <property type="term" value="F:collagen binding"/>
    <property type="evidence" value="ECO:0007669"/>
    <property type="project" value="InterPro"/>
</dbReference>
<dbReference type="Gene3D" id="2.60.40.1280">
    <property type="match status" value="1"/>
</dbReference>
<evidence type="ECO:0000313" key="10">
    <source>
        <dbReference type="EMBL" id="PCR99510.1"/>
    </source>
</evidence>
<dbReference type="InterPro" id="IPR019931">
    <property type="entry name" value="LPXTG_anchor"/>
</dbReference>
<dbReference type="Gene3D" id="2.60.40.1140">
    <property type="entry name" value="Collagen-binding surface protein Cna, B-type domain"/>
    <property type="match status" value="9"/>
</dbReference>
<gene>
    <name evidence="10" type="ORF">RT41_GL001886</name>
</gene>
<name>A0A2A5RK43_9LACT</name>
<evidence type="ECO:0000256" key="1">
    <source>
        <dbReference type="ARBA" id="ARBA00004168"/>
    </source>
</evidence>
<sequence>MWKKILVFFEIVVLLFSAINTPINASAATTDWGTTFLTNATLYSDTGTTPLTESYGNLNTKAVWDFTIPANSGIQAGQTMTVPIPSALKLSKDISFNIYDQNQNIIGTAIGSATNNNIVITLTPFAQSENTSDIKGTFNVFTLWNNVTQGQDVNVNFGFNNIIQVVHINTTGPDTRLFTKAGFLASGDPTTSNWTVTFNNGFLNLTNGYYVDNFGANQAFITSSFHLNYMNPDGTVAKTETWDTFSGQKTLTATGFTLTYPTLNQRVILYYNTTNTDGGISSQYFNYGSFTVDGQTPWTVNAATPFSGGSGSGYTLTKITVKKAWSDNNNQDGTRPTYAQIQILKDNQPDGPVQTLNAANNWTYTQINLDPASKYQAVEVNVPSGYSPSYSMSVDVNGAGVQTITNTHIPATTDLTGTKTWNDSNNQDGIRPASINVHLIANGNTANPVQSITTSADTGWNYTFSNVPVNANGTPITYTVTEDPVSGYTSTSTGLNLTNSYTPKTINVSGTKTWDDNNNQDGLRPSAITVNLIANGDTANPVASTTATAANNWAYTFSNVPENAAGTPITYTVTENNVPGYTATYNGTNITNTHIPATTSVSGTKTWDDNNNQDGMRPASITITLSANGKVVDSQEVTAANNWQYSFTNLAMNSGGNPIDYSVSESDVPNYTSAKDGYNFTNTHTPLTTSISGEKTWVDNDNQDGLRPSTITVNLIANGDTANPVATTQATAANNWAYNFTDLPQYANGKMITYSVEETPVTGYTATYNGMNITNTHTTDTTSVTGSKTWNDANNQDGMRPSSITVNLLANGKIVDSQPVTAANNWEYAFNNLPVNASGSPITYTVSEDEVANYTSTIKGTDITNTHNPLLTSISGTKLWADNNNQDVLRPSSISVNLIANGDTANPVATKIVTAADNWAYSFTDFPQFADGKLITYTVDETPVVGYTTTYNGTNITNTHVPATTSVVGTKTWNDANNQDGMRPESITVNLLANGKIVASQVVTSTTNWEYAFNDLPVNASGSPITYTVSEDEVANYTSTVDGTNITNTHTPEVTTITGSKTWNDENNKDGVRPDSIIVNLLADGKVVVSKTVTAKDNWKYSFEKMPVNKDGKAIVYSITEDEVKGYKTEVKGFNLTNTHQVVPSKTETSKPTPPSKGNTINSQNLPKTGSDNDLSAMIFGALLLLVATFGGIKGYRKR</sequence>
<reference evidence="10 11" key="1">
    <citation type="submission" date="2014-12" db="EMBL/GenBank/DDBJ databases">
        <title>Draft genome sequences of 10 type strains of Lactococcus.</title>
        <authorList>
            <person name="Sun Z."/>
            <person name="Zhong Z."/>
            <person name="Liu W."/>
            <person name="Zhang W."/>
            <person name="Zhang H."/>
        </authorList>
    </citation>
    <scope>NUCLEOTIDE SEQUENCE [LARGE SCALE GENOMIC DNA]</scope>
    <source>
        <strain evidence="10 11">JCM 16395</strain>
    </source>
</reference>
<dbReference type="InterPro" id="IPR008966">
    <property type="entry name" value="Adhesion_dom_sf"/>
</dbReference>
<dbReference type="RefSeq" id="WP_096818504.1">
    <property type="nucleotide sequence ID" value="NZ_JXJU01000008.1"/>
</dbReference>
<dbReference type="GO" id="GO:0007155">
    <property type="term" value="P:cell adhesion"/>
    <property type="evidence" value="ECO:0007669"/>
    <property type="project" value="InterPro"/>
</dbReference>
<feature type="compositionally biased region" description="Low complexity" evidence="6">
    <location>
        <begin position="779"/>
        <end position="789"/>
    </location>
</feature>
<dbReference type="InterPro" id="IPR008454">
    <property type="entry name" value="Collagen-bd_Cna-like_B-typ_dom"/>
</dbReference>
<dbReference type="STRING" id="1291764.GCA_001311235_01656"/>
<keyword evidence="7" id="KW-0812">Transmembrane</keyword>
<feature type="compositionally biased region" description="Polar residues" evidence="6">
    <location>
        <begin position="1158"/>
        <end position="1168"/>
    </location>
</feature>
<feature type="chain" id="PRO_5013241235" description="Gram-positive cocci surface proteins LPxTG domain-containing protein" evidence="8">
    <location>
        <begin position="28"/>
        <end position="1199"/>
    </location>
</feature>
<dbReference type="Pfam" id="PF05737">
    <property type="entry name" value="Collagen_bind"/>
    <property type="match status" value="1"/>
</dbReference>